<dbReference type="PANTHER" id="PTHR31332">
    <property type="entry name" value="7-HYDROXYMETHYL CHLOROPHYLL A REDUCTASE, CHLOROPLASTIC"/>
    <property type="match status" value="1"/>
</dbReference>
<evidence type="ECO:0000259" key="2">
    <source>
        <dbReference type="Pfam" id="PF04422"/>
    </source>
</evidence>
<name>A0ABV7K9B9_9HYPH</name>
<dbReference type="RefSeq" id="WP_378219726.1">
    <property type="nucleotide sequence ID" value="NZ_JBHRTK010000008.1"/>
</dbReference>
<dbReference type="InterPro" id="IPR007525">
    <property type="entry name" value="FrhB_FdhB_C"/>
</dbReference>
<sequence length="422" mass="46092">MRANDDHPLTTQQIVQAGLCIGCGLCQSVVGEDRLALVLTPEGRERPVPVDRLSREEDEIINAICPGLKVEGARQAELAPGTPVDTIWGPAAALAVGHAGNPDVRHRCSSGGVLTALGQYLLSSGRVDFILHVKAKPGFPMRTEQTLSFDAEAVLEAAGSRYGPAAPLLDFEAALSRERPFAVIAKPCDINAIRNLSQLDERVAEYLRYTLVFVCGGASDLAKSEEVLRDFGMTEDQLRLFRYRGYGNPGLTCVETAERSEALTYRDMWAEESKWMIQPRCKICPDAIGEAADIAASDFWPGGGPTGEDEGFNGIIVRTARGRELFDAAIADGAIVIDRETTFREFDVMQPHQVRKKRAVWARYQGMAAAGLPVPETIDLRIDACARQNDAATNLREARGARLRAREGRLGEPLPRRRNPKG</sequence>
<dbReference type="Proteomes" id="UP001595583">
    <property type="component" value="Unassembled WGS sequence"/>
</dbReference>
<evidence type="ECO:0000313" key="4">
    <source>
        <dbReference type="EMBL" id="MFC3205907.1"/>
    </source>
</evidence>
<keyword evidence="5" id="KW-1185">Reference proteome</keyword>
<dbReference type="InterPro" id="IPR045220">
    <property type="entry name" value="FRHB/FDHB/HCAR-like"/>
</dbReference>
<accession>A0ABV7K9B9</accession>
<dbReference type="PANTHER" id="PTHR31332:SF0">
    <property type="entry name" value="7-HYDROXYMETHYL CHLOROPHYLL A REDUCTASE, CHLOROPLASTIC"/>
    <property type="match status" value="1"/>
</dbReference>
<reference evidence="5" key="1">
    <citation type="journal article" date="2019" name="Int. J. Syst. Evol. Microbiol.">
        <title>The Global Catalogue of Microorganisms (GCM) 10K type strain sequencing project: providing services to taxonomists for standard genome sequencing and annotation.</title>
        <authorList>
            <consortium name="The Broad Institute Genomics Platform"/>
            <consortium name="The Broad Institute Genome Sequencing Center for Infectious Disease"/>
            <person name="Wu L."/>
            <person name="Ma J."/>
        </authorList>
    </citation>
    <scope>NUCLEOTIDE SEQUENCE [LARGE SCALE GENOMIC DNA]</scope>
    <source>
        <strain evidence="5">KCTC 52165</strain>
    </source>
</reference>
<feature type="domain" description="Coenzyme F420 hydrogenase/dehydrogenase beta subunit N-terminal" evidence="2">
    <location>
        <begin position="96"/>
        <end position="169"/>
    </location>
</feature>
<feature type="domain" description="Coenzyme F420 hydrogenase/dehydrogenase beta subunit C-terminal" evidence="3">
    <location>
        <begin position="181"/>
        <end position="338"/>
    </location>
</feature>
<gene>
    <name evidence="4" type="ORF">ACFOHJ_06770</name>
</gene>
<proteinExistence type="predicted"/>
<evidence type="ECO:0000259" key="3">
    <source>
        <dbReference type="Pfam" id="PF04432"/>
    </source>
</evidence>
<evidence type="ECO:0000313" key="5">
    <source>
        <dbReference type="Proteomes" id="UP001595583"/>
    </source>
</evidence>
<organism evidence="4 5">
    <name type="scientific">Aquamicrobium soli</name>
    <dbReference type="NCBI Taxonomy" id="1811518"/>
    <lineage>
        <taxon>Bacteria</taxon>
        <taxon>Pseudomonadati</taxon>
        <taxon>Pseudomonadota</taxon>
        <taxon>Alphaproteobacteria</taxon>
        <taxon>Hyphomicrobiales</taxon>
        <taxon>Phyllobacteriaceae</taxon>
        <taxon>Aquamicrobium</taxon>
    </lineage>
</organism>
<evidence type="ECO:0000256" key="1">
    <source>
        <dbReference type="SAM" id="MobiDB-lite"/>
    </source>
</evidence>
<feature type="region of interest" description="Disordered" evidence="1">
    <location>
        <begin position="397"/>
        <end position="422"/>
    </location>
</feature>
<dbReference type="EMBL" id="JBHRTK010000008">
    <property type="protein sequence ID" value="MFC3205907.1"/>
    <property type="molecule type" value="Genomic_DNA"/>
</dbReference>
<dbReference type="Pfam" id="PF04422">
    <property type="entry name" value="FrhB_FdhB_N"/>
    <property type="match status" value="1"/>
</dbReference>
<feature type="compositionally biased region" description="Basic and acidic residues" evidence="1">
    <location>
        <begin position="397"/>
        <end position="410"/>
    </location>
</feature>
<comment type="caution">
    <text evidence="4">The sequence shown here is derived from an EMBL/GenBank/DDBJ whole genome shotgun (WGS) entry which is preliminary data.</text>
</comment>
<protein>
    <submittedName>
        <fullName evidence="4">Coenzyme F420 hydrogenase/dehydrogenase, beta subunit C-terminal domain</fullName>
    </submittedName>
</protein>
<dbReference type="Pfam" id="PF04432">
    <property type="entry name" value="FrhB_FdhB_C"/>
    <property type="match status" value="1"/>
</dbReference>
<dbReference type="InterPro" id="IPR007516">
    <property type="entry name" value="Co_F420_Hydgase/DH_bsu_N"/>
</dbReference>